<feature type="binding site" evidence="11">
    <location>
        <position position="164"/>
    </location>
    <ligand>
        <name>Zn(2+)</name>
        <dbReference type="ChEBI" id="CHEBI:29105"/>
        <note>catalytic</note>
    </ligand>
</feature>
<comment type="similarity">
    <text evidence="1 11">Belongs to the peptidase M48B family.</text>
</comment>
<feature type="transmembrane region" description="Helical" evidence="11">
    <location>
        <begin position="172"/>
        <end position="191"/>
    </location>
</feature>
<evidence type="ECO:0000256" key="3">
    <source>
        <dbReference type="ARBA" id="ARBA00022670"/>
    </source>
</evidence>
<evidence type="ECO:0000256" key="7">
    <source>
        <dbReference type="ARBA" id="ARBA00022833"/>
    </source>
</evidence>
<evidence type="ECO:0000256" key="5">
    <source>
        <dbReference type="ARBA" id="ARBA00022723"/>
    </source>
</evidence>
<keyword evidence="9 11" id="KW-0482">Metalloprotease</keyword>
<feature type="transmembrane region" description="Helical" evidence="11">
    <location>
        <begin position="211"/>
        <end position="233"/>
    </location>
</feature>
<dbReference type="GO" id="GO:0008270">
    <property type="term" value="F:zinc ion binding"/>
    <property type="evidence" value="ECO:0007669"/>
    <property type="project" value="UniProtKB-UniRule"/>
</dbReference>
<dbReference type="PANTHER" id="PTHR43221">
    <property type="entry name" value="PROTEASE HTPX"/>
    <property type="match status" value="1"/>
</dbReference>
<dbReference type="InterPro" id="IPR022919">
    <property type="entry name" value="Pept_M48_protease_HtpX"/>
</dbReference>
<feature type="transmembrane region" description="Helical" evidence="11">
    <location>
        <begin position="18"/>
        <end position="39"/>
    </location>
</feature>
<accession>A0A3E1F0E6</accession>
<evidence type="ECO:0000256" key="10">
    <source>
        <dbReference type="ARBA" id="ARBA00023136"/>
    </source>
</evidence>
<dbReference type="PANTHER" id="PTHR43221:SF2">
    <property type="entry name" value="PROTEASE HTPX HOMOLOG"/>
    <property type="match status" value="1"/>
</dbReference>
<evidence type="ECO:0000256" key="6">
    <source>
        <dbReference type="ARBA" id="ARBA00022801"/>
    </source>
</evidence>
<keyword evidence="7 11" id="KW-0862">Zinc</keyword>
<feature type="transmembrane region" description="Helical" evidence="11">
    <location>
        <begin position="59"/>
        <end position="77"/>
    </location>
</feature>
<keyword evidence="8 11" id="KW-1133">Transmembrane helix</keyword>
<feature type="domain" description="Peptidase M48" evidence="12">
    <location>
        <begin position="98"/>
        <end position="318"/>
    </location>
</feature>
<evidence type="ECO:0000256" key="2">
    <source>
        <dbReference type="ARBA" id="ARBA00022475"/>
    </source>
</evidence>
<dbReference type="RefSeq" id="WP_116880255.1">
    <property type="nucleotide sequence ID" value="NZ_QURB01000002.1"/>
</dbReference>
<evidence type="ECO:0000256" key="1">
    <source>
        <dbReference type="ARBA" id="ARBA00009779"/>
    </source>
</evidence>
<keyword evidence="14" id="KW-1185">Reference proteome</keyword>
<keyword evidence="6 11" id="KW-0378">Hydrolase</keyword>
<organism evidence="13 14">
    <name type="scientific">Brumimicrobium aurantiacum</name>
    <dbReference type="NCBI Taxonomy" id="1737063"/>
    <lineage>
        <taxon>Bacteria</taxon>
        <taxon>Pseudomonadati</taxon>
        <taxon>Bacteroidota</taxon>
        <taxon>Flavobacteriia</taxon>
        <taxon>Flavobacteriales</taxon>
        <taxon>Crocinitomicaceae</taxon>
        <taxon>Brumimicrobium</taxon>
    </lineage>
</organism>
<dbReference type="OrthoDB" id="9810445at2"/>
<dbReference type="HAMAP" id="MF_00188">
    <property type="entry name" value="Pept_M48_protease_HtpX"/>
    <property type="match status" value="1"/>
</dbReference>
<comment type="cofactor">
    <cofactor evidence="11">
        <name>Zn(2+)</name>
        <dbReference type="ChEBI" id="CHEBI:29105"/>
    </cofactor>
    <text evidence="11">Binds 1 zinc ion per subunit.</text>
</comment>
<keyword evidence="4 11" id="KW-0812">Transmembrane</keyword>
<dbReference type="GO" id="GO:0006508">
    <property type="term" value="P:proteolysis"/>
    <property type="evidence" value="ECO:0007669"/>
    <property type="project" value="UniProtKB-KW"/>
</dbReference>
<evidence type="ECO:0000256" key="4">
    <source>
        <dbReference type="ARBA" id="ARBA00022692"/>
    </source>
</evidence>
<dbReference type="GO" id="GO:0004222">
    <property type="term" value="F:metalloendopeptidase activity"/>
    <property type="evidence" value="ECO:0007669"/>
    <property type="project" value="UniProtKB-UniRule"/>
</dbReference>
<dbReference type="EMBL" id="QURB01000002">
    <property type="protein sequence ID" value="RFC55275.1"/>
    <property type="molecule type" value="Genomic_DNA"/>
</dbReference>
<keyword evidence="3 11" id="KW-0645">Protease</keyword>
<evidence type="ECO:0000313" key="13">
    <source>
        <dbReference type="EMBL" id="RFC55275.1"/>
    </source>
</evidence>
<evidence type="ECO:0000256" key="8">
    <source>
        <dbReference type="ARBA" id="ARBA00022989"/>
    </source>
</evidence>
<feature type="active site" evidence="11">
    <location>
        <position position="161"/>
    </location>
</feature>
<gene>
    <name evidence="11" type="primary">htpX</name>
    <name evidence="13" type="ORF">DXU93_05490</name>
</gene>
<evidence type="ECO:0000259" key="12">
    <source>
        <dbReference type="Pfam" id="PF01435"/>
    </source>
</evidence>
<keyword evidence="2 11" id="KW-1003">Cell membrane</keyword>
<dbReference type="GO" id="GO:0005886">
    <property type="term" value="C:plasma membrane"/>
    <property type="evidence" value="ECO:0007669"/>
    <property type="project" value="UniProtKB-SubCell"/>
</dbReference>
<feature type="binding site" evidence="11">
    <location>
        <position position="160"/>
    </location>
    <ligand>
        <name>Zn(2+)</name>
        <dbReference type="ChEBI" id="CHEBI:29105"/>
        <note>catalytic</note>
    </ligand>
</feature>
<evidence type="ECO:0000313" key="14">
    <source>
        <dbReference type="Proteomes" id="UP000257127"/>
    </source>
</evidence>
<evidence type="ECO:0000256" key="11">
    <source>
        <dbReference type="HAMAP-Rule" id="MF_00188"/>
    </source>
</evidence>
<comment type="subcellular location">
    <subcellularLocation>
        <location evidence="11">Cell membrane</location>
        <topology evidence="11">Multi-pass membrane protein</topology>
    </subcellularLocation>
</comment>
<dbReference type="Pfam" id="PF01435">
    <property type="entry name" value="Peptidase_M48"/>
    <property type="match status" value="1"/>
</dbReference>
<dbReference type="CDD" id="cd07340">
    <property type="entry name" value="M48B_Htpx_like"/>
    <property type="match status" value="1"/>
</dbReference>
<name>A0A3E1F0E6_9FLAO</name>
<dbReference type="InterPro" id="IPR001915">
    <property type="entry name" value="Peptidase_M48"/>
</dbReference>
<comment type="caution">
    <text evidence="13">The sequence shown here is derived from an EMBL/GenBank/DDBJ whole genome shotgun (WGS) entry which is preliminary data.</text>
</comment>
<keyword evidence="5 11" id="KW-0479">Metal-binding</keyword>
<feature type="binding site" evidence="11">
    <location>
        <position position="242"/>
    </location>
    <ligand>
        <name>Zn(2+)</name>
        <dbReference type="ChEBI" id="CHEBI:29105"/>
        <note>catalytic</note>
    </ligand>
</feature>
<keyword evidence="10 11" id="KW-0472">Membrane</keyword>
<protein>
    <recommendedName>
        <fullName evidence="11">Protease HtpX homolog</fullName>
        <ecNumber evidence="11">3.4.24.-</ecNumber>
    </recommendedName>
</protein>
<sequence length="320" mass="35967">MKYIGLQQQISSNNRKSILLLMGFPILVLIMVFLFFFIVNYSEEGPPNLNFVFDQFIITIPYILGGVAVWFLIAYFFNTAMINRAAKSHTLSRKDHMRVYNLTENLCISVGMPMPKLRIIESQALNAFASGINQKNFTVTLTRGIIDQLNDEELEGVIAHELMHIRNNDVKLLIVSIVFVGIFSFILQFAFRSFLYGGMSSRRNNKNDGKGGAAVMVVIMVLAALAYFLSLLFKFALSRKREYLADSGAAEMTKNPLGLASALEKISGNHHVDAVKNEDVQQMFIENAPEDTSASLFGGFKGMFSTHPPIEKRIQILKQF</sequence>
<reference evidence="13 14" key="1">
    <citation type="submission" date="2018-08" db="EMBL/GenBank/DDBJ databases">
        <title>The draft genome squence of Brumimicrobium sp. N62.</title>
        <authorList>
            <person name="Du Z.-J."/>
            <person name="Luo H.-R."/>
        </authorList>
    </citation>
    <scope>NUCLEOTIDE SEQUENCE [LARGE SCALE GENOMIC DNA]</scope>
    <source>
        <strain evidence="13 14">N62</strain>
    </source>
</reference>
<dbReference type="Gene3D" id="3.30.2010.10">
    <property type="entry name" value="Metalloproteases ('zincins'), catalytic domain"/>
    <property type="match status" value="1"/>
</dbReference>
<dbReference type="InterPro" id="IPR050083">
    <property type="entry name" value="HtpX_protease"/>
</dbReference>
<proteinExistence type="inferred from homology"/>
<evidence type="ECO:0000256" key="9">
    <source>
        <dbReference type="ARBA" id="ARBA00023049"/>
    </source>
</evidence>
<dbReference type="Proteomes" id="UP000257127">
    <property type="component" value="Unassembled WGS sequence"/>
</dbReference>
<dbReference type="AlphaFoldDB" id="A0A3E1F0E6"/>
<dbReference type="EC" id="3.4.24.-" evidence="11"/>